<accession>A0A5C5VV88</accession>
<organism evidence="1 2">
    <name type="scientific">Botrimarina hoheduenensis</name>
    <dbReference type="NCBI Taxonomy" id="2528000"/>
    <lineage>
        <taxon>Bacteria</taxon>
        <taxon>Pseudomonadati</taxon>
        <taxon>Planctomycetota</taxon>
        <taxon>Planctomycetia</taxon>
        <taxon>Pirellulales</taxon>
        <taxon>Lacipirellulaceae</taxon>
        <taxon>Botrimarina</taxon>
    </lineage>
</organism>
<sequence>MRLGLYALACPDDIERTMLFLMEALEALPYQKIKESDHLCYRLVTAHMFVGEEEFIGEEDTAKVLADFRIFLASLLSSGSG</sequence>
<name>A0A5C5VV88_9BACT</name>
<gene>
    <name evidence="1" type="ORF">Pla111_28290</name>
</gene>
<evidence type="ECO:0000313" key="1">
    <source>
        <dbReference type="EMBL" id="TWT42524.1"/>
    </source>
</evidence>
<comment type="caution">
    <text evidence="1">The sequence shown here is derived from an EMBL/GenBank/DDBJ whole genome shotgun (WGS) entry which is preliminary data.</text>
</comment>
<dbReference type="AlphaFoldDB" id="A0A5C5VV88"/>
<keyword evidence="2" id="KW-1185">Reference proteome</keyword>
<protein>
    <submittedName>
        <fullName evidence="1">Uncharacterized protein</fullName>
    </submittedName>
</protein>
<dbReference type="EMBL" id="SJPH01000007">
    <property type="protein sequence ID" value="TWT42524.1"/>
    <property type="molecule type" value="Genomic_DNA"/>
</dbReference>
<reference evidence="1 2" key="1">
    <citation type="submission" date="2019-02" db="EMBL/GenBank/DDBJ databases">
        <title>Deep-cultivation of Planctomycetes and their phenomic and genomic characterization uncovers novel biology.</title>
        <authorList>
            <person name="Wiegand S."/>
            <person name="Jogler M."/>
            <person name="Boedeker C."/>
            <person name="Pinto D."/>
            <person name="Vollmers J."/>
            <person name="Rivas-Marin E."/>
            <person name="Kohn T."/>
            <person name="Peeters S.H."/>
            <person name="Heuer A."/>
            <person name="Rast P."/>
            <person name="Oberbeckmann S."/>
            <person name="Bunk B."/>
            <person name="Jeske O."/>
            <person name="Meyerdierks A."/>
            <person name="Storesund J.E."/>
            <person name="Kallscheuer N."/>
            <person name="Luecker S."/>
            <person name="Lage O.M."/>
            <person name="Pohl T."/>
            <person name="Merkel B.J."/>
            <person name="Hornburger P."/>
            <person name="Mueller R.-W."/>
            <person name="Bruemmer F."/>
            <person name="Labrenz M."/>
            <person name="Spormann A.M."/>
            <person name="Op Den Camp H."/>
            <person name="Overmann J."/>
            <person name="Amann R."/>
            <person name="Jetten M.S.M."/>
            <person name="Mascher T."/>
            <person name="Medema M.H."/>
            <person name="Devos D.P."/>
            <person name="Kaster A.-K."/>
            <person name="Ovreas L."/>
            <person name="Rohde M."/>
            <person name="Galperin M.Y."/>
            <person name="Jogler C."/>
        </authorList>
    </citation>
    <scope>NUCLEOTIDE SEQUENCE [LARGE SCALE GENOMIC DNA]</scope>
    <source>
        <strain evidence="1 2">Pla111</strain>
    </source>
</reference>
<evidence type="ECO:0000313" key="2">
    <source>
        <dbReference type="Proteomes" id="UP000318995"/>
    </source>
</evidence>
<dbReference type="Proteomes" id="UP000318995">
    <property type="component" value="Unassembled WGS sequence"/>
</dbReference>
<proteinExistence type="predicted"/>